<organism evidence="3 4">
    <name type="scientific">Alkalicoccus daliensis</name>
    <dbReference type="NCBI Taxonomy" id="745820"/>
    <lineage>
        <taxon>Bacteria</taxon>
        <taxon>Bacillati</taxon>
        <taxon>Bacillota</taxon>
        <taxon>Bacilli</taxon>
        <taxon>Bacillales</taxon>
        <taxon>Bacillaceae</taxon>
        <taxon>Alkalicoccus</taxon>
    </lineage>
</organism>
<dbReference type="SUPFAM" id="SSF52218">
    <property type="entry name" value="Flavoproteins"/>
    <property type="match status" value="1"/>
</dbReference>
<dbReference type="GO" id="GO:0016491">
    <property type="term" value="F:oxidoreductase activity"/>
    <property type="evidence" value="ECO:0007669"/>
    <property type="project" value="InterPro"/>
</dbReference>
<dbReference type="EMBL" id="FNIL01000001">
    <property type="protein sequence ID" value="SDN20561.1"/>
    <property type="molecule type" value="Genomic_DNA"/>
</dbReference>
<dbReference type="Proteomes" id="UP000198778">
    <property type="component" value="Unassembled WGS sequence"/>
</dbReference>
<evidence type="ECO:0000256" key="1">
    <source>
        <dbReference type="ARBA" id="ARBA00009428"/>
    </source>
</evidence>
<dbReference type="AlphaFoldDB" id="A0A1G9ZHS6"/>
<dbReference type="STRING" id="745820.SAMN04488053_10199"/>
<dbReference type="GO" id="GO:0010181">
    <property type="term" value="F:FMN binding"/>
    <property type="evidence" value="ECO:0007669"/>
    <property type="project" value="TreeGrafter"/>
</dbReference>
<dbReference type="InterPro" id="IPR050712">
    <property type="entry name" value="NAD(P)H-dep_reductase"/>
</dbReference>
<evidence type="ECO:0000259" key="2">
    <source>
        <dbReference type="Pfam" id="PF03358"/>
    </source>
</evidence>
<dbReference type="RefSeq" id="WP_175444133.1">
    <property type="nucleotide sequence ID" value="NZ_FNIL01000001.1"/>
</dbReference>
<comment type="similarity">
    <text evidence="1">Belongs to the azoreductase type 2 family.</text>
</comment>
<dbReference type="PANTHER" id="PTHR30543">
    <property type="entry name" value="CHROMATE REDUCTASE"/>
    <property type="match status" value="1"/>
</dbReference>
<name>A0A1G9ZHS6_9BACI</name>
<accession>A0A1G9ZHS6</accession>
<dbReference type="Pfam" id="PF03358">
    <property type="entry name" value="FMN_red"/>
    <property type="match status" value="1"/>
</dbReference>
<dbReference type="InterPro" id="IPR005025">
    <property type="entry name" value="FMN_Rdtase-like_dom"/>
</dbReference>
<sequence>MKKRIIGFAGSLRKESLNKAVIQYMAEEEYEYLTIDYISLENIPMFNGDVEEAGEPEAVSHFKSQLKKADGILIAAPEYSQSMPGVLKNALDWAGSMTYENVLENKPVLIVGASPTQMGTGFSQAHLRQVLAACNALPLQQPQVYINQAPKKIINGKITDEKTKAALNKALSAFSEWLNKLA</sequence>
<gene>
    <name evidence="3" type="ORF">SAMN04488053_10199</name>
</gene>
<protein>
    <submittedName>
        <fullName evidence="3">NAD(P)H-dependent FMN reductase</fullName>
    </submittedName>
</protein>
<evidence type="ECO:0000313" key="4">
    <source>
        <dbReference type="Proteomes" id="UP000198778"/>
    </source>
</evidence>
<keyword evidence="4" id="KW-1185">Reference proteome</keyword>
<proteinExistence type="inferred from homology"/>
<dbReference type="PANTHER" id="PTHR30543:SF21">
    <property type="entry name" value="NAD(P)H-DEPENDENT FMN REDUCTASE LOT6"/>
    <property type="match status" value="1"/>
</dbReference>
<feature type="domain" description="NADPH-dependent FMN reductase-like" evidence="2">
    <location>
        <begin position="4"/>
        <end position="149"/>
    </location>
</feature>
<dbReference type="InterPro" id="IPR029039">
    <property type="entry name" value="Flavoprotein-like_sf"/>
</dbReference>
<dbReference type="Gene3D" id="3.40.50.360">
    <property type="match status" value="1"/>
</dbReference>
<evidence type="ECO:0000313" key="3">
    <source>
        <dbReference type="EMBL" id="SDN20561.1"/>
    </source>
</evidence>
<reference evidence="4" key="1">
    <citation type="submission" date="2016-10" db="EMBL/GenBank/DDBJ databases">
        <authorList>
            <person name="Varghese N."/>
            <person name="Submissions S."/>
        </authorList>
    </citation>
    <scope>NUCLEOTIDE SEQUENCE [LARGE SCALE GENOMIC DNA]</scope>
    <source>
        <strain evidence="4">CGMCC 1.10369</strain>
    </source>
</reference>
<dbReference type="GO" id="GO:0005829">
    <property type="term" value="C:cytosol"/>
    <property type="evidence" value="ECO:0007669"/>
    <property type="project" value="TreeGrafter"/>
</dbReference>